<comment type="subcellular location">
    <subcellularLocation>
        <location evidence="1">Nucleus</location>
    </subcellularLocation>
</comment>
<name>A0AAI8YR77_9PEZI</name>
<feature type="compositionally biased region" description="Basic residues" evidence="4">
    <location>
        <begin position="74"/>
        <end position="83"/>
    </location>
</feature>
<feature type="compositionally biased region" description="Acidic residues" evidence="4">
    <location>
        <begin position="1050"/>
        <end position="1068"/>
    </location>
</feature>
<organism evidence="6 7">
    <name type="scientific">Lecanosticta acicola</name>
    <dbReference type="NCBI Taxonomy" id="111012"/>
    <lineage>
        <taxon>Eukaryota</taxon>
        <taxon>Fungi</taxon>
        <taxon>Dikarya</taxon>
        <taxon>Ascomycota</taxon>
        <taxon>Pezizomycotina</taxon>
        <taxon>Dothideomycetes</taxon>
        <taxon>Dothideomycetidae</taxon>
        <taxon>Mycosphaerellales</taxon>
        <taxon>Mycosphaerellaceae</taxon>
        <taxon>Lecanosticta</taxon>
    </lineage>
</organism>
<dbReference type="GO" id="GO:0005634">
    <property type="term" value="C:nucleus"/>
    <property type="evidence" value="ECO:0007669"/>
    <property type="project" value="UniProtKB-SubCell"/>
</dbReference>
<feature type="compositionally biased region" description="Polar residues" evidence="4">
    <location>
        <begin position="1254"/>
        <end position="1268"/>
    </location>
</feature>
<feature type="compositionally biased region" description="Basic and acidic residues" evidence="4">
    <location>
        <begin position="907"/>
        <end position="916"/>
    </location>
</feature>
<dbReference type="Pfam" id="PF09444">
    <property type="entry name" value="MRC1"/>
    <property type="match status" value="1"/>
</dbReference>
<feature type="compositionally biased region" description="Polar residues" evidence="4">
    <location>
        <begin position="38"/>
        <end position="56"/>
    </location>
</feature>
<keyword evidence="2" id="KW-0597">Phosphoprotein</keyword>
<comment type="caution">
    <text evidence="6">The sequence shown here is derived from an EMBL/GenBank/DDBJ whole genome shotgun (WGS) entry which is preliminary data.</text>
</comment>
<feature type="region of interest" description="Disordered" evidence="4">
    <location>
        <begin position="21"/>
        <end position="237"/>
    </location>
</feature>
<keyword evidence="7" id="KW-1185">Reference proteome</keyword>
<keyword evidence="3" id="KW-0539">Nucleus</keyword>
<protein>
    <recommendedName>
        <fullName evidence="5">DNA replication checkpoint mediator MRC1 domain-containing protein</fullName>
    </recommendedName>
</protein>
<feature type="region of interest" description="Disordered" evidence="4">
    <location>
        <begin position="900"/>
        <end position="936"/>
    </location>
</feature>
<reference evidence="6" key="1">
    <citation type="submission" date="2023-11" db="EMBL/GenBank/DDBJ databases">
        <authorList>
            <person name="Alioto T."/>
            <person name="Alioto T."/>
            <person name="Gomez Garrido J."/>
        </authorList>
    </citation>
    <scope>NUCLEOTIDE SEQUENCE</scope>
</reference>
<feature type="compositionally biased region" description="Basic and acidic residues" evidence="4">
    <location>
        <begin position="628"/>
        <end position="638"/>
    </location>
</feature>
<dbReference type="PANTHER" id="PTHR14396:SF10">
    <property type="entry name" value="CLASPIN"/>
    <property type="match status" value="1"/>
</dbReference>
<gene>
    <name evidence="6" type="ORF">LECACI_7A000160</name>
</gene>
<feature type="region of interest" description="Disordered" evidence="4">
    <location>
        <begin position="533"/>
        <end position="697"/>
    </location>
</feature>
<evidence type="ECO:0000256" key="1">
    <source>
        <dbReference type="ARBA" id="ARBA00004123"/>
    </source>
</evidence>
<feature type="compositionally biased region" description="Polar residues" evidence="4">
    <location>
        <begin position="1220"/>
        <end position="1233"/>
    </location>
</feature>
<evidence type="ECO:0000256" key="2">
    <source>
        <dbReference type="ARBA" id="ARBA00022553"/>
    </source>
</evidence>
<evidence type="ECO:0000259" key="5">
    <source>
        <dbReference type="Pfam" id="PF09444"/>
    </source>
</evidence>
<feature type="compositionally biased region" description="Acidic residues" evidence="4">
    <location>
        <begin position="918"/>
        <end position="927"/>
    </location>
</feature>
<dbReference type="GO" id="GO:0033314">
    <property type="term" value="P:mitotic DNA replication checkpoint signaling"/>
    <property type="evidence" value="ECO:0007669"/>
    <property type="project" value="TreeGrafter"/>
</dbReference>
<dbReference type="InterPro" id="IPR018564">
    <property type="entry name" value="Repl_chkpnt_MRC1_dom"/>
</dbReference>
<feature type="region of interest" description="Disordered" evidence="4">
    <location>
        <begin position="1047"/>
        <end position="1124"/>
    </location>
</feature>
<feature type="compositionally biased region" description="Pro residues" evidence="4">
    <location>
        <begin position="312"/>
        <end position="321"/>
    </location>
</feature>
<evidence type="ECO:0000313" key="7">
    <source>
        <dbReference type="Proteomes" id="UP001296104"/>
    </source>
</evidence>
<feature type="compositionally biased region" description="Low complexity" evidence="4">
    <location>
        <begin position="1275"/>
        <end position="1285"/>
    </location>
</feature>
<accession>A0AAI8YR77</accession>
<feature type="compositionally biased region" description="Acidic residues" evidence="4">
    <location>
        <begin position="1154"/>
        <end position="1177"/>
    </location>
</feature>
<dbReference type="EMBL" id="CAVMBE010000001">
    <property type="protein sequence ID" value="CAK3749271.1"/>
    <property type="molecule type" value="Genomic_DNA"/>
</dbReference>
<proteinExistence type="predicted"/>
<evidence type="ECO:0000256" key="3">
    <source>
        <dbReference type="ARBA" id="ARBA00023242"/>
    </source>
</evidence>
<feature type="region of interest" description="Disordered" evidence="4">
    <location>
        <begin position="1138"/>
        <end position="1242"/>
    </location>
</feature>
<feature type="region of interest" description="Disordered" evidence="4">
    <location>
        <begin position="291"/>
        <end position="335"/>
    </location>
</feature>
<feature type="compositionally biased region" description="Basic and acidic residues" evidence="4">
    <location>
        <begin position="1094"/>
        <end position="1109"/>
    </location>
</feature>
<dbReference type="GO" id="GO:0007095">
    <property type="term" value="P:mitotic G2 DNA damage checkpoint signaling"/>
    <property type="evidence" value="ECO:0007669"/>
    <property type="project" value="TreeGrafter"/>
</dbReference>
<feature type="compositionally biased region" description="Basic and acidic residues" evidence="4">
    <location>
        <begin position="533"/>
        <end position="544"/>
    </location>
</feature>
<feature type="compositionally biased region" description="Low complexity" evidence="4">
    <location>
        <begin position="1074"/>
        <end position="1089"/>
    </location>
</feature>
<feature type="compositionally biased region" description="Polar residues" evidence="4">
    <location>
        <begin position="95"/>
        <end position="105"/>
    </location>
</feature>
<sequence>MASLPTDASFGSGINSFRKVSTRMPFEGDDSPTPSPVKASSTYAQYEEPQSWTTGDSGPALASDEESDDDIRRPVGKAARRMRGGNEDRRAAGTEQLSRPSSFVTDANPGADGSDDELYTTTPRKERTQSLVKAPSPPTSVARSALFVSPSKSQDGSEDELPYKPFDSKSRLAELVAEKRAERLARETEETDRRSSAHMSSDLPSELLEDSQGPVNPEIERIMSDAAKPTRKASKRAMLEMERETQRLARQQALAHQMKVRKKFTTSDLFARFNYRPAGETAISANDAEVYTSASSAPNSDAIDAAAREPVSTPPSSPPTPLDRQRALVEQGALSKMRPVREDSLASLAEFGDGEDLKDLAAILSSSQMAKAADIASHGNAVTISPPKRGLKLARLGKKATRAHRDQSDDELEILKAPRAHLGVFDKAKGIQKRKNTDSTAIHTLKHLSHIGADYATVGKRKKTNSRPSVNPQMLEAQLRMRAKEQARAQQLERIAELKAKGIEVQTSDERERAQEEFENLLEKARQDAVELRKAEKAAKKENGGHASASDDESEDEDYVDNSGSEVDDDGDAQRGHDLVDDAADESEDEEADDDEIGEADDGFEDETDQLDNAQPNAPEVEGEVVGDVEHVGHEELRMLPAMLQTPVVGRKSRKSHVVVDDEDDSDVEPSQHFSSSGNAVRGGEDDTASEDPFAAFGFGAVNPGSSLMSPTQAFNATMQTPTQATQEESQDILRRLVPPMSSSLPPISPAIASQVGTDSQVSFIPGSQVPESQQVDLGWETQPPETPVPGLNRGRSSVSLETPGWQPTQDAGLPDTTPTLTRENTLACIEEEHDTQSTLRLRISESPDVVAEGSRRRLVRGQRALAESSDEEAAAPLASSKFAKKDAFREMAKKRKQAMTAAELAEAEREAKQMMDEQAEESEDEYAGLGGDDYVAPETEQDREMIDSSYVDVNERELAAHFAERQRLADEAAASKLYKDLMTGGLRRKQANMFDLDDDEDDLAVRRRQMRQREEARKRKLLLQDDNIAGLAEGKQSKGKDAFLKAITDADERDDDGLDLSDVEGDEGSGATQAYSQPSQQADSQPAPLHEISGNKRRMDEAPEERPPAKQRRTKASAFRAPTSLLEVKESVSFLLDEPNAAPVGPSVLDLSSESEEEDEKEPEEAASDEGDAMQEELDRQNNGGFAPDRVAMPPPRLPASQRRTAAKPAVVDRLSLKRGSSASESGHNRTAWTAPANGGFKVPSLLRRATTNTTLSANERGVSTSAGLPRENSSGVKMGGSKKSSLAYQARAEERKAIVEASARRRQESTARIAQLRRAASSGGFGKGMSGRFE</sequence>
<feature type="region of interest" description="Disordered" evidence="4">
    <location>
        <begin position="772"/>
        <end position="820"/>
    </location>
</feature>
<feature type="compositionally biased region" description="Acidic residues" evidence="4">
    <location>
        <begin position="581"/>
        <end position="610"/>
    </location>
</feature>
<dbReference type="GO" id="GO:0010997">
    <property type="term" value="F:anaphase-promoting complex binding"/>
    <property type="evidence" value="ECO:0007669"/>
    <property type="project" value="TreeGrafter"/>
</dbReference>
<evidence type="ECO:0000256" key="4">
    <source>
        <dbReference type="SAM" id="MobiDB-lite"/>
    </source>
</evidence>
<feature type="compositionally biased region" description="Acidic residues" evidence="4">
    <location>
        <begin position="550"/>
        <end position="571"/>
    </location>
</feature>
<feature type="region of interest" description="Disordered" evidence="4">
    <location>
        <begin position="1254"/>
        <end position="1285"/>
    </location>
</feature>
<dbReference type="InterPro" id="IPR024146">
    <property type="entry name" value="Claspin"/>
</dbReference>
<feature type="domain" description="DNA replication checkpoint mediator MRC1" evidence="5">
    <location>
        <begin position="910"/>
        <end position="1046"/>
    </location>
</feature>
<dbReference type="PANTHER" id="PTHR14396">
    <property type="entry name" value="CLASPIN"/>
    <property type="match status" value="1"/>
</dbReference>
<feature type="compositionally biased region" description="Basic and acidic residues" evidence="4">
    <location>
        <begin position="166"/>
        <end position="195"/>
    </location>
</feature>
<evidence type="ECO:0000313" key="6">
    <source>
        <dbReference type="EMBL" id="CAK3749271.1"/>
    </source>
</evidence>
<feature type="compositionally biased region" description="Polar residues" evidence="4">
    <location>
        <begin position="795"/>
        <end position="810"/>
    </location>
</feature>
<dbReference type="Proteomes" id="UP001296104">
    <property type="component" value="Unassembled WGS sequence"/>
</dbReference>